<evidence type="ECO:0000256" key="3">
    <source>
        <dbReference type="SAM" id="SignalP"/>
    </source>
</evidence>
<dbReference type="Gene3D" id="2.60.40.420">
    <property type="entry name" value="Cupredoxins - blue copper proteins"/>
    <property type="match status" value="1"/>
</dbReference>
<dbReference type="EMBL" id="CACVBS010000042">
    <property type="protein sequence ID" value="CAA7263952.1"/>
    <property type="molecule type" value="Genomic_DNA"/>
</dbReference>
<feature type="region of interest" description="Disordered" evidence="1">
    <location>
        <begin position="394"/>
        <end position="471"/>
    </location>
</feature>
<evidence type="ECO:0000256" key="2">
    <source>
        <dbReference type="SAM" id="Phobius"/>
    </source>
</evidence>
<evidence type="ECO:0000313" key="5">
    <source>
        <dbReference type="Proteomes" id="UP000467700"/>
    </source>
</evidence>
<keyword evidence="2" id="KW-0472">Membrane</keyword>
<proteinExistence type="predicted"/>
<organism evidence="4 5">
    <name type="scientific">Cyclocybe aegerita</name>
    <name type="common">Black poplar mushroom</name>
    <name type="synonym">Agrocybe aegerita</name>
    <dbReference type="NCBI Taxonomy" id="1973307"/>
    <lineage>
        <taxon>Eukaryota</taxon>
        <taxon>Fungi</taxon>
        <taxon>Dikarya</taxon>
        <taxon>Basidiomycota</taxon>
        <taxon>Agaricomycotina</taxon>
        <taxon>Agaricomycetes</taxon>
        <taxon>Agaricomycetidae</taxon>
        <taxon>Agaricales</taxon>
        <taxon>Agaricineae</taxon>
        <taxon>Bolbitiaceae</taxon>
        <taxon>Cyclocybe</taxon>
    </lineage>
</organism>
<dbReference type="AlphaFoldDB" id="A0A8S0WRX6"/>
<keyword evidence="2" id="KW-0812">Transmembrane</keyword>
<comment type="caution">
    <text evidence="4">The sequence shown here is derived from an EMBL/GenBank/DDBJ whole genome shotgun (WGS) entry which is preliminary data.</text>
</comment>
<accession>A0A8S0WRX6</accession>
<feature type="compositionally biased region" description="Polar residues" evidence="1">
    <location>
        <begin position="359"/>
        <end position="369"/>
    </location>
</feature>
<evidence type="ECO:0000313" key="4">
    <source>
        <dbReference type="EMBL" id="CAA7263952.1"/>
    </source>
</evidence>
<dbReference type="SUPFAM" id="SSF49503">
    <property type="entry name" value="Cupredoxins"/>
    <property type="match status" value="1"/>
</dbReference>
<feature type="compositionally biased region" description="Low complexity" evidence="1">
    <location>
        <begin position="398"/>
        <end position="422"/>
    </location>
</feature>
<feature type="transmembrane region" description="Helical" evidence="2">
    <location>
        <begin position="211"/>
        <end position="236"/>
    </location>
</feature>
<protein>
    <recommendedName>
        <fullName evidence="6">Extracellular serine-rich protein</fullName>
    </recommendedName>
</protein>
<reference evidence="4 5" key="1">
    <citation type="submission" date="2020-01" db="EMBL/GenBank/DDBJ databases">
        <authorList>
            <person name="Gupta K D."/>
        </authorList>
    </citation>
    <scope>NUCLEOTIDE SEQUENCE [LARGE SCALE GENOMIC DNA]</scope>
</reference>
<dbReference type="PANTHER" id="PTHR34883">
    <property type="entry name" value="SERINE-RICH PROTEIN, PUTATIVE-RELATED-RELATED"/>
    <property type="match status" value="1"/>
</dbReference>
<keyword evidence="3" id="KW-0732">Signal</keyword>
<evidence type="ECO:0008006" key="6">
    <source>
        <dbReference type="Google" id="ProtNLM"/>
    </source>
</evidence>
<dbReference type="InterPro" id="IPR008972">
    <property type="entry name" value="Cupredoxin"/>
</dbReference>
<dbReference type="InterPro" id="IPR052953">
    <property type="entry name" value="Ser-rich/MCO-related"/>
</dbReference>
<dbReference type="Proteomes" id="UP000467700">
    <property type="component" value="Unassembled WGS sequence"/>
</dbReference>
<feature type="region of interest" description="Disordered" evidence="1">
    <location>
        <begin position="172"/>
        <end position="202"/>
    </location>
</feature>
<feature type="chain" id="PRO_5035794153" description="Extracellular serine-rich protein" evidence="3">
    <location>
        <begin position="23"/>
        <end position="471"/>
    </location>
</feature>
<keyword evidence="2" id="KW-1133">Transmembrane helix</keyword>
<gene>
    <name evidence="4" type="ORF">AAE3_LOCUS6129</name>
</gene>
<dbReference type="CDD" id="cd00920">
    <property type="entry name" value="Cupredoxin"/>
    <property type="match status" value="1"/>
</dbReference>
<feature type="region of interest" description="Disordered" evidence="1">
    <location>
        <begin position="342"/>
        <end position="369"/>
    </location>
</feature>
<keyword evidence="5" id="KW-1185">Reference proteome</keyword>
<dbReference type="OrthoDB" id="1921208at2759"/>
<evidence type="ECO:0000256" key="1">
    <source>
        <dbReference type="SAM" id="MobiDB-lite"/>
    </source>
</evidence>
<dbReference type="PANTHER" id="PTHR34883:SF15">
    <property type="entry name" value="EXTRACELLULAR SERINE-RICH PROTEIN"/>
    <property type="match status" value="1"/>
</dbReference>
<feature type="signal peptide" evidence="3">
    <location>
        <begin position="1"/>
        <end position="22"/>
    </location>
</feature>
<name>A0A8S0WRX6_CYCAE</name>
<sequence>MIVSRIHALYVIFATTLVLVNGQTTHTITVGVAGSFFDPPTLSAGLNDTVTFIFGGDVHTVTQSTFENPCLPLPGGFNSGLAGRGISNGSAPTWDLRITDILRPIWFFCEATRPSSHCAAGMVGSINPPNQTMYNRFVSAAKQVSGTPAPTFSVALTGQGAFATRAPAVPTTSVPFTPSQAPSATPVSTETSLSTAVPTTNASTSVSTRNLGAIVGGAVGGILALLLVAAGLYWLYQVRRYSNHNRGPESPEPFDTREHSRNTLYFRSAKSPIRSPSEVSTKHVDTAYSYVNAPSSPPAQRAVSTDSTMVLAPVRRGETSPSSNVFSAGRVVQYKTSYTNLSSSIERKPSASDIPSPPLSSTSASYDQHTSTQVNLNTLAKEVAAALLKSPSLGNLHQKQPSQQPQPQHADTTSGASSSSGFRAGGHRPMHIANAGEADRDHLPEVGLPPPTYRTAMGSSPLHQVSFDKER</sequence>